<dbReference type="GO" id="GO:0032259">
    <property type="term" value="P:methylation"/>
    <property type="evidence" value="ECO:0007669"/>
    <property type="project" value="UniProtKB-KW"/>
</dbReference>
<dbReference type="HAMAP" id="MF_00735">
    <property type="entry name" value="Methyltr_PrmA"/>
    <property type="match status" value="1"/>
</dbReference>
<organism evidence="7 8">
    <name type="scientific">Paenibacillus agri</name>
    <dbReference type="NCBI Taxonomy" id="2744309"/>
    <lineage>
        <taxon>Bacteria</taxon>
        <taxon>Bacillati</taxon>
        <taxon>Bacillota</taxon>
        <taxon>Bacilli</taxon>
        <taxon>Bacillales</taxon>
        <taxon>Paenibacillaceae</taxon>
        <taxon>Paenibacillus</taxon>
    </lineage>
</organism>
<evidence type="ECO:0000256" key="2">
    <source>
        <dbReference type="ARBA" id="ARBA00022490"/>
    </source>
</evidence>
<dbReference type="InterPro" id="IPR029063">
    <property type="entry name" value="SAM-dependent_MTases_sf"/>
</dbReference>
<dbReference type="InterPro" id="IPR004498">
    <property type="entry name" value="Ribosomal_PrmA_MeTrfase"/>
</dbReference>
<keyword evidence="5 6" id="KW-0949">S-adenosyl-L-methionine</keyword>
<comment type="similarity">
    <text evidence="1 6">Belongs to the methyltransferase superfamily. PrmA family.</text>
</comment>
<dbReference type="GO" id="GO:0005737">
    <property type="term" value="C:cytoplasm"/>
    <property type="evidence" value="ECO:0007669"/>
    <property type="project" value="UniProtKB-SubCell"/>
</dbReference>
<comment type="function">
    <text evidence="6">Methylates ribosomal protein L11.</text>
</comment>
<name>A0A850ERH1_9BACL</name>
<evidence type="ECO:0000313" key="8">
    <source>
        <dbReference type="Proteomes" id="UP000564806"/>
    </source>
</evidence>
<evidence type="ECO:0000256" key="6">
    <source>
        <dbReference type="HAMAP-Rule" id="MF_00735"/>
    </source>
</evidence>
<protein>
    <recommendedName>
        <fullName evidence="6">Ribosomal protein L11 methyltransferase</fullName>
        <shortName evidence="6">L11 Mtase</shortName>
        <ecNumber evidence="6">2.1.1.-</ecNumber>
    </recommendedName>
</protein>
<evidence type="ECO:0000256" key="5">
    <source>
        <dbReference type="ARBA" id="ARBA00022691"/>
    </source>
</evidence>
<gene>
    <name evidence="6 7" type="primary">prmA</name>
    <name evidence="7" type="ORF">HPT30_18495</name>
</gene>
<dbReference type="AlphaFoldDB" id="A0A850ERH1"/>
<feature type="binding site" evidence="6">
    <location>
        <position position="205"/>
    </location>
    <ligand>
        <name>S-adenosyl-L-methionine</name>
        <dbReference type="ChEBI" id="CHEBI:59789"/>
    </ligand>
</feature>
<keyword evidence="3 6" id="KW-0489">Methyltransferase</keyword>
<dbReference type="PANTHER" id="PTHR43648">
    <property type="entry name" value="ELECTRON TRANSFER FLAVOPROTEIN BETA SUBUNIT LYSINE METHYLTRANSFERASE"/>
    <property type="match status" value="1"/>
</dbReference>
<dbReference type="Pfam" id="PF06325">
    <property type="entry name" value="PrmA"/>
    <property type="match status" value="2"/>
</dbReference>
<keyword evidence="4 6" id="KW-0808">Transferase</keyword>
<dbReference type="EC" id="2.1.1.-" evidence="6"/>
<dbReference type="CDD" id="cd02440">
    <property type="entry name" value="AdoMet_MTases"/>
    <property type="match status" value="1"/>
</dbReference>
<dbReference type="PANTHER" id="PTHR43648:SF1">
    <property type="entry name" value="ELECTRON TRANSFER FLAVOPROTEIN BETA SUBUNIT LYSINE METHYLTRANSFERASE"/>
    <property type="match status" value="1"/>
</dbReference>
<dbReference type="SUPFAM" id="SSF53335">
    <property type="entry name" value="S-adenosyl-L-methionine-dependent methyltransferases"/>
    <property type="match status" value="1"/>
</dbReference>
<dbReference type="NCBIfam" id="TIGR00406">
    <property type="entry name" value="prmA"/>
    <property type="match status" value="1"/>
</dbReference>
<dbReference type="GO" id="GO:0005840">
    <property type="term" value="C:ribosome"/>
    <property type="evidence" value="ECO:0007669"/>
    <property type="project" value="UniProtKB-KW"/>
</dbReference>
<dbReference type="Gene3D" id="3.40.50.150">
    <property type="entry name" value="Vaccinia Virus protein VP39"/>
    <property type="match status" value="1"/>
</dbReference>
<evidence type="ECO:0000313" key="7">
    <source>
        <dbReference type="EMBL" id="NUU62339.1"/>
    </source>
</evidence>
<comment type="caution">
    <text evidence="7">The sequence shown here is derived from an EMBL/GenBank/DDBJ whole genome shotgun (WGS) entry which is preliminary data.</text>
</comment>
<keyword evidence="2 6" id="KW-0963">Cytoplasm</keyword>
<keyword evidence="7" id="KW-0689">Ribosomal protein</keyword>
<feature type="binding site" evidence="6">
    <location>
        <position position="162"/>
    </location>
    <ligand>
        <name>S-adenosyl-L-methionine</name>
        <dbReference type="ChEBI" id="CHEBI:59789"/>
    </ligand>
</feature>
<keyword evidence="7" id="KW-0687">Ribonucleoprotein</keyword>
<feature type="binding site" evidence="6">
    <location>
        <position position="183"/>
    </location>
    <ligand>
        <name>S-adenosyl-L-methionine</name>
        <dbReference type="ChEBI" id="CHEBI:59789"/>
    </ligand>
</feature>
<dbReference type="InterPro" id="IPR050078">
    <property type="entry name" value="Ribosomal_L11_MeTrfase_PrmA"/>
</dbReference>
<proteinExistence type="inferred from homology"/>
<evidence type="ECO:0000256" key="3">
    <source>
        <dbReference type="ARBA" id="ARBA00022603"/>
    </source>
</evidence>
<evidence type="ECO:0000256" key="1">
    <source>
        <dbReference type="ARBA" id="ARBA00009741"/>
    </source>
</evidence>
<evidence type="ECO:0000256" key="4">
    <source>
        <dbReference type="ARBA" id="ARBA00022679"/>
    </source>
</evidence>
<accession>A0A850ERH1</accession>
<dbReference type="EMBL" id="JABWCS010000214">
    <property type="protein sequence ID" value="NUU62339.1"/>
    <property type="molecule type" value="Genomic_DNA"/>
</dbReference>
<sequence>MLWHEVTIHTTEEAQEMISNFLYEAGAGGVSIEESGILGKVRDTRYGELYDEPLNDIPEGEAVIKGYYAESVDMDEVIAELTPRVEELREYGIDPGKALISWKTVDEEEWAHAWKQYFKPLRVSERLTIKPTWEEYTPESPNEKIIEIDPGMAFGTGTHPTTALCLRALEKNITGGEEVIDVGTGSGILAVGAMLLGAGSVLALDLDPVAVESAVENVALNRLEESITVKESDLLSLLGGEKAADTAAGDMWPSARPEANAPIQPEVNPAGDSLGVTLPVQIVVANILAEIIVLFTDDVYRALKPGGIYITSGIYKDKEGLVSQALTASGFEIIEITREEDWVAFTAGKR</sequence>
<comment type="subcellular location">
    <subcellularLocation>
        <location evidence="6">Cytoplasm</location>
    </subcellularLocation>
</comment>
<dbReference type="GO" id="GO:0008276">
    <property type="term" value="F:protein methyltransferase activity"/>
    <property type="evidence" value="ECO:0007669"/>
    <property type="project" value="UniProtKB-UniRule"/>
</dbReference>
<dbReference type="PIRSF" id="PIRSF000401">
    <property type="entry name" value="RPL11_MTase"/>
    <property type="match status" value="1"/>
</dbReference>
<reference evidence="7" key="1">
    <citation type="submission" date="2020-06" db="EMBL/GenBank/DDBJ databases">
        <title>Paenibacillus sp. nov., isolated from soil.</title>
        <authorList>
            <person name="Seo Y.L."/>
        </authorList>
    </citation>
    <scope>NUCLEOTIDE SEQUENCE [LARGE SCALE GENOMIC DNA]</scope>
    <source>
        <strain evidence="7">JW14</strain>
    </source>
</reference>
<dbReference type="Proteomes" id="UP000564806">
    <property type="component" value="Unassembled WGS sequence"/>
</dbReference>
<feature type="binding site" evidence="6">
    <location>
        <position position="286"/>
    </location>
    <ligand>
        <name>S-adenosyl-L-methionine</name>
        <dbReference type="ChEBI" id="CHEBI:59789"/>
    </ligand>
</feature>
<dbReference type="RefSeq" id="WP_175372829.1">
    <property type="nucleotide sequence ID" value="NZ_JABWCS010000214.1"/>
</dbReference>
<keyword evidence="8" id="KW-1185">Reference proteome</keyword>
<comment type="catalytic activity">
    <reaction evidence="6">
        <text>L-lysyl-[protein] + 3 S-adenosyl-L-methionine = N(6),N(6),N(6)-trimethyl-L-lysyl-[protein] + 3 S-adenosyl-L-homocysteine + 3 H(+)</text>
        <dbReference type="Rhea" id="RHEA:54192"/>
        <dbReference type="Rhea" id="RHEA-COMP:9752"/>
        <dbReference type="Rhea" id="RHEA-COMP:13826"/>
        <dbReference type="ChEBI" id="CHEBI:15378"/>
        <dbReference type="ChEBI" id="CHEBI:29969"/>
        <dbReference type="ChEBI" id="CHEBI:57856"/>
        <dbReference type="ChEBI" id="CHEBI:59789"/>
        <dbReference type="ChEBI" id="CHEBI:61961"/>
    </reaction>
</comment>